<dbReference type="Pfam" id="PF03693">
    <property type="entry name" value="ParD_antitoxin"/>
    <property type="match status" value="1"/>
</dbReference>
<sequence>MQTPPKHRQSFLTPKVLVMPTVEKITIALTKEIADNVRAAVDAGDYASTSEVIREALRDWQLKRTSQQEQVEHLRRLWQAGLASGSAGRLDMAEIKREARTVKASR</sequence>
<keyword evidence="3" id="KW-1277">Toxin-antitoxin system</keyword>
<evidence type="ECO:0000313" key="5">
    <source>
        <dbReference type="EMBL" id="RKT46784.1"/>
    </source>
</evidence>
<evidence type="ECO:0000256" key="1">
    <source>
        <dbReference type="ARBA" id="ARBA00008580"/>
    </source>
</evidence>
<dbReference type="Proteomes" id="UP000274556">
    <property type="component" value="Unassembled WGS sequence"/>
</dbReference>
<evidence type="ECO:0000256" key="2">
    <source>
        <dbReference type="ARBA" id="ARBA00017940"/>
    </source>
</evidence>
<protein>
    <recommendedName>
        <fullName evidence="2">Antitoxin ParD</fullName>
    </recommendedName>
</protein>
<dbReference type="Gene3D" id="6.10.10.120">
    <property type="entry name" value="Antitoxin ParD1-like"/>
    <property type="match status" value="1"/>
</dbReference>
<dbReference type="CDD" id="cd22231">
    <property type="entry name" value="RHH_NikR_HicB-like"/>
    <property type="match status" value="1"/>
</dbReference>
<dbReference type="PANTHER" id="PTHR36582:SF2">
    <property type="entry name" value="ANTITOXIN PARD"/>
    <property type="match status" value="1"/>
</dbReference>
<dbReference type="InterPro" id="IPR022789">
    <property type="entry name" value="ParD"/>
</dbReference>
<name>A0A495VBZ6_9GAMM</name>
<evidence type="ECO:0000256" key="3">
    <source>
        <dbReference type="ARBA" id="ARBA00022649"/>
    </source>
</evidence>
<dbReference type="AlphaFoldDB" id="A0A495VBZ6"/>
<dbReference type="PANTHER" id="PTHR36582">
    <property type="entry name" value="ANTITOXIN PARD"/>
    <property type="match status" value="1"/>
</dbReference>
<comment type="caution">
    <text evidence="5">The sequence shown here is derived from an EMBL/GenBank/DDBJ whole genome shotgun (WGS) entry which is preliminary data.</text>
</comment>
<proteinExistence type="inferred from homology"/>
<comment type="similarity">
    <text evidence="1">Belongs to the ParD antitoxin family.</text>
</comment>
<reference evidence="5 6" key="1">
    <citation type="submission" date="2018-10" db="EMBL/GenBank/DDBJ databases">
        <title>Genomic Encyclopedia of Archaeal and Bacterial Type Strains, Phase II (KMG-II): from individual species to whole genera.</title>
        <authorList>
            <person name="Goeker M."/>
        </authorList>
    </citation>
    <scope>NUCLEOTIDE SEQUENCE [LARGE SCALE GENOMIC DNA]</scope>
    <source>
        <strain evidence="5 6">DSM 235</strain>
    </source>
</reference>
<evidence type="ECO:0000313" key="6">
    <source>
        <dbReference type="Proteomes" id="UP000274556"/>
    </source>
</evidence>
<keyword evidence="6" id="KW-1185">Reference proteome</keyword>
<dbReference type="InterPro" id="IPR010985">
    <property type="entry name" value="Ribbon_hlx_hlx"/>
</dbReference>
<dbReference type="GO" id="GO:0006355">
    <property type="term" value="P:regulation of DNA-templated transcription"/>
    <property type="evidence" value="ECO:0007669"/>
    <property type="project" value="InterPro"/>
</dbReference>
<dbReference type="InterPro" id="IPR038296">
    <property type="entry name" value="ParD_sf"/>
</dbReference>
<gene>
    <name evidence="5" type="ORF">BDD21_4320</name>
</gene>
<accession>A0A495VBZ6</accession>
<dbReference type="SUPFAM" id="SSF47598">
    <property type="entry name" value="Ribbon-helix-helix"/>
    <property type="match status" value="1"/>
</dbReference>
<comment type="function">
    <text evidence="4">Antitoxin component of a type II toxin-antitoxin (TA) system. Neutralizes the effect of toxin ParE.</text>
</comment>
<dbReference type="RefSeq" id="WP_245969729.1">
    <property type="nucleotide sequence ID" value="NZ_RBXL01000001.1"/>
</dbReference>
<organism evidence="5 6">
    <name type="scientific">Thiocapsa rosea</name>
    <dbReference type="NCBI Taxonomy" id="69360"/>
    <lineage>
        <taxon>Bacteria</taxon>
        <taxon>Pseudomonadati</taxon>
        <taxon>Pseudomonadota</taxon>
        <taxon>Gammaproteobacteria</taxon>
        <taxon>Chromatiales</taxon>
        <taxon>Chromatiaceae</taxon>
        <taxon>Thiocapsa</taxon>
    </lineage>
</organism>
<evidence type="ECO:0000256" key="4">
    <source>
        <dbReference type="ARBA" id="ARBA00037106"/>
    </source>
</evidence>
<dbReference type="NCBIfam" id="TIGR02606">
    <property type="entry name" value="antidote_CC2985"/>
    <property type="match status" value="1"/>
</dbReference>
<dbReference type="EMBL" id="RBXL01000001">
    <property type="protein sequence ID" value="RKT46784.1"/>
    <property type="molecule type" value="Genomic_DNA"/>
</dbReference>